<feature type="signal peptide" evidence="3">
    <location>
        <begin position="1"/>
        <end position="50"/>
    </location>
</feature>
<feature type="compositionally biased region" description="Basic and acidic residues" evidence="2">
    <location>
        <begin position="14"/>
        <end position="23"/>
    </location>
</feature>
<organism evidence="5 6">
    <name type="scientific">Paenibacillus mendelii</name>
    <dbReference type="NCBI Taxonomy" id="206163"/>
    <lineage>
        <taxon>Bacteria</taxon>
        <taxon>Bacillati</taxon>
        <taxon>Bacillota</taxon>
        <taxon>Bacilli</taxon>
        <taxon>Bacillales</taxon>
        <taxon>Paenibacillaceae</taxon>
        <taxon>Paenibacillus</taxon>
    </lineage>
</organism>
<dbReference type="EMBL" id="JBHLVF010000008">
    <property type="protein sequence ID" value="MFC0390426.1"/>
    <property type="molecule type" value="Genomic_DNA"/>
</dbReference>
<proteinExistence type="predicted"/>
<reference evidence="5 6" key="1">
    <citation type="submission" date="2024-09" db="EMBL/GenBank/DDBJ databases">
        <authorList>
            <person name="Sun Q."/>
            <person name="Mori K."/>
        </authorList>
    </citation>
    <scope>NUCLEOTIDE SEQUENCE [LARGE SCALE GENOMIC DNA]</scope>
    <source>
        <strain evidence="5 6">CCM 4839</strain>
    </source>
</reference>
<dbReference type="Proteomes" id="UP001589818">
    <property type="component" value="Unassembled WGS sequence"/>
</dbReference>
<gene>
    <name evidence="5" type="ORF">ACFFJ8_03445</name>
</gene>
<sequence length="999" mass="104184">MSESSKQYSTHNTQDPKHIRGGEKKVMKKSLSAILAASMAFSMFASAAFAADPALDTEGKFQAMKEAGIFQGYPDGKSHLEANMTRAEFAKALAALLGLEDDAAAAKVYSDVAANHWAIGEIGALTAEEIMNGTGAGKFGPKVNVSIEQLAKIVVGAMGLEPKEDAEVEGKTSVWATGYVAAAVEAGLIAKSADYTVLANRGDLVDASYTVFEQGQVSVKEVKVIDEKNIEVVFTDGKSVKKTLDTALVEGAETTVSVEYEGKKYDVKVTLKALAAEIAATGAQKFEVKFNRAVDPAKAKVEVKKNGTEVKTDSVKFSEDKTSATVVLSSKFFAGDYEVTVSGLTTDPIKSTIKAENEKIAKVEFLSDKLAVNDTLDTAIVSYKVTNQYEEDITQTTSGINWTASTGTGTATASNGAVRVTLSGGAKFQIGQTVIVSGVHSSSNAYVSGTLTVGQVAMVDTVEIKGLYSADKKELSTASNFGEYYILVSAKDQYGNAVNAKKFNDDTVVMASNQAIFQTGAAVDGVGPEGKDIGIPLVNGLGISLDGTNTVTIVSKINVKTVKIDVPVKKAAGLDTFELRSPAQAVSVGQTVDIPFAAADQYGTAIEKFNDLNTKVTFNPPAKVTLVQDYKTGKGVVKFDTTGLQVGSYTILAITNTGKTSQVNIDVKAAATPATISGTKDIALNFVKGAEQTVKEGNFVIKDQHGRDFTTDANFFDTYAIKLTAVDGAFDKVVVPNPSTYVADDSALLFKASATQAGVERVRAEIVTKDTGVALSGSAYEFNINVLDKADVSEYVVGDLGKLYVATSHDKAVDVSGKKADGSKIILPSNMITIVPSGKLSLASGKLSANGAVIGANADDAITEETANFSVIVDAADKPVRVEKTVTISDVAPKIESISAASVTGGVQVDGNLLTGTVSADKLFAALTFKDQYGVDLTGADSAVRFTVTNQTGTVTVGGTGNGTLASGIEITASAGSTFNLTVDSVATGKSAEFKVVAN</sequence>
<feature type="domain" description="SLH" evidence="4">
    <location>
        <begin position="44"/>
        <end position="104"/>
    </location>
</feature>
<evidence type="ECO:0000313" key="5">
    <source>
        <dbReference type="EMBL" id="MFC0390426.1"/>
    </source>
</evidence>
<dbReference type="InterPro" id="IPR014755">
    <property type="entry name" value="Cu-Rt/internalin_Ig-like"/>
</dbReference>
<name>A0ABV6J3I5_9BACL</name>
<comment type="caution">
    <text evidence="5">The sequence shown here is derived from an EMBL/GenBank/DDBJ whole genome shotgun (WGS) entry which is preliminary data.</text>
</comment>
<feature type="chain" id="PRO_5045808805" evidence="3">
    <location>
        <begin position="51"/>
        <end position="999"/>
    </location>
</feature>
<evidence type="ECO:0000256" key="1">
    <source>
        <dbReference type="ARBA" id="ARBA00022729"/>
    </source>
</evidence>
<dbReference type="Gene3D" id="2.60.40.1220">
    <property type="match status" value="1"/>
</dbReference>
<evidence type="ECO:0000313" key="6">
    <source>
        <dbReference type="Proteomes" id="UP001589818"/>
    </source>
</evidence>
<dbReference type="InterPro" id="IPR001119">
    <property type="entry name" value="SLH_dom"/>
</dbReference>
<feature type="domain" description="SLH" evidence="4">
    <location>
        <begin position="105"/>
        <end position="168"/>
    </location>
</feature>
<dbReference type="PROSITE" id="PS51272">
    <property type="entry name" value="SLH"/>
    <property type="match status" value="2"/>
</dbReference>
<evidence type="ECO:0000256" key="2">
    <source>
        <dbReference type="SAM" id="MobiDB-lite"/>
    </source>
</evidence>
<protein>
    <submittedName>
        <fullName evidence="5">S-layer homology domain-containing protein</fullName>
    </submittedName>
</protein>
<evidence type="ECO:0000256" key="3">
    <source>
        <dbReference type="SAM" id="SignalP"/>
    </source>
</evidence>
<keyword evidence="6" id="KW-1185">Reference proteome</keyword>
<feature type="compositionally biased region" description="Polar residues" evidence="2">
    <location>
        <begin position="1"/>
        <end position="13"/>
    </location>
</feature>
<feature type="region of interest" description="Disordered" evidence="2">
    <location>
        <begin position="1"/>
        <end position="23"/>
    </location>
</feature>
<accession>A0ABV6J3I5</accession>
<dbReference type="RefSeq" id="WP_204820056.1">
    <property type="nucleotide sequence ID" value="NZ_JANHOF010000010.1"/>
</dbReference>
<evidence type="ECO:0000259" key="4">
    <source>
        <dbReference type="PROSITE" id="PS51272"/>
    </source>
</evidence>
<dbReference type="Pfam" id="PF00395">
    <property type="entry name" value="SLH"/>
    <property type="match status" value="1"/>
</dbReference>
<keyword evidence="1 3" id="KW-0732">Signal</keyword>